<keyword evidence="2" id="KW-0732">Signal</keyword>
<evidence type="ECO:0000313" key="4">
    <source>
        <dbReference type="Proteomes" id="UP000741013"/>
    </source>
</evidence>
<keyword evidence="1" id="KW-0472">Membrane</keyword>
<accession>A0ABS4PW34</accession>
<dbReference type="EMBL" id="JAGGMS010000001">
    <property type="protein sequence ID" value="MBP2183642.1"/>
    <property type="molecule type" value="Genomic_DNA"/>
</dbReference>
<gene>
    <name evidence="3" type="ORF">JOM49_005168</name>
</gene>
<keyword evidence="1" id="KW-1133">Transmembrane helix</keyword>
<evidence type="ECO:0000256" key="1">
    <source>
        <dbReference type="SAM" id="Phobius"/>
    </source>
</evidence>
<proteinExistence type="predicted"/>
<organism evidence="3 4">
    <name type="scientific">Amycolatopsis magusensis</name>
    <dbReference type="NCBI Taxonomy" id="882444"/>
    <lineage>
        <taxon>Bacteria</taxon>
        <taxon>Bacillati</taxon>
        <taxon>Actinomycetota</taxon>
        <taxon>Actinomycetes</taxon>
        <taxon>Pseudonocardiales</taxon>
        <taxon>Pseudonocardiaceae</taxon>
        <taxon>Amycolatopsis</taxon>
    </lineage>
</organism>
<feature type="transmembrane region" description="Helical" evidence="1">
    <location>
        <begin position="121"/>
        <end position="143"/>
    </location>
</feature>
<protein>
    <submittedName>
        <fullName evidence="3">ABC-2 type transport system permease protein</fullName>
    </submittedName>
</protein>
<dbReference type="Proteomes" id="UP000741013">
    <property type="component" value="Unassembled WGS sequence"/>
</dbReference>
<feature type="transmembrane region" description="Helical" evidence="1">
    <location>
        <begin position="183"/>
        <end position="207"/>
    </location>
</feature>
<feature type="transmembrane region" description="Helical" evidence="1">
    <location>
        <begin position="448"/>
        <end position="465"/>
    </location>
</feature>
<name>A0ABS4PW34_9PSEU</name>
<comment type="caution">
    <text evidence="3">The sequence shown here is derived from an EMBL/GenBank/DDBJ whole genome shotgun (WGS) entry which is preliminary data.</text>
</comment>
<feature type="transmembrane region" description="Helical" evidence="1">
    <location>
        <begin position="498"/>
        <end position="516"/>
    </location>
</feature>
<feature type="transmembrane region" description="Helical" evidence="1">
    <location>
        <begin position="335"/>
        <end position="359"/>
    </location>
</feature>
<feature type="transmembrane region" description="Helical" evidence="1">
    <location>
        <begin position="227"/>
        <end position="248"/>
    </location>
</feature>
<dbReference type="RefSeq" id="WP_209666791.1">
    <property type="nucleotide sequence ID" value="NZ_JAGGMS010000001.1"/>
</dbReference>
<feature type="chain" id="PRO_5047172584" evidence="2">
    <location>
        <begin position="29"/>
        <end position="522"/>
    </location>
</feature>
<evidence type="ECO:0000313" key="3">
    <source>
        <dbReference type="EMBL" id="MBP2183642.1"/>
    </source>
</evidence>
<sequence>MIGLAVRQLRFGAAAIIAVTAGMSALVAAQYQTTFAGALDHGALRALAANPAIRTLFGEPVALGDPGGFTVWRTGTPVGVLVGVWAALTATRLTRGDEDAGRLDLLLSGTITARGLLARRLAVLAGAVTLSGTGVSLALLVTGTAPAGAVLHGAGIAALGLVFAAVGALTAQLLPSRSPATGAAVGVLGAALLARMVTDGIDAPAWVRWLTPFGLTGQLQPYAANRVAPLAGLAALAVVLAAAAILAAGRRDLRSAPLALDARRRARTRLLHSLIGFALRRALRPWTGWLFGVAAYFALIGSLTTSISEFLSDNTRFSELAAGAGFGGLGSPHGFAATMFSLLAIPTGVYAAVRIGSFAEDETSRRATLLFAMPFSRRKLLGCELAITTAGTLLLATGAGLALWAGAAAAGAPLGFTAAIHGALNITPIALLSLGAAIAGLGRLPRATVALGALPAVGGFFYQVVAQSAGAPDWVLGFSPFTHTAAVPLATPDWPGSAGLLTVAAVLTAVGTIGYTRRDLAI</sequence>
<feature type="transmembrane region" description="Helical" evidence="1">
    <location>
        <begin position="380"/>
        <end position="406"/>
    </location>
</feature>
<feature type="signal peptide" evidence="2">
    <location>
        <begin position="1"/>
        <end position="28"/>
    </location>
</feature>
<keyword evidence="4" id="KW-1185">Reference proteome</keyword>
<keyword evidence="1" id="KW-0812">Transmembrane</keyword>
<feature type="transmembrane region" description="Helical" evidence="1">
    <location>
        <begin position="286"/>
        <end position="307"/>
    </location>
</feature>
<reference evidence="3 4" key="1">
    <citation type="submission" date="2021-03" db="EMBL/GenBank/DDBJ databases">
        <title>Sequencing the genomes of 1000 actinobacteria strains.</title>
        <authorList>
            <person name="Klenk H.-P."/>
        </authorList>
    </citation>
    <scope>NUCLEOTIDE SEQUENCE [LARGE SCALE GENOMIC DNA]</scope>
    <source>
        <strain evidence="3 4">DSM 45510</strain>
    </source>
</reference>
<evidence type="ECO:0000256" key="2">
    <source>
        <dbReference type="SAM" id="SignalP"/>
    </source>
</evidence>
<feature type="transmembrane region" description="Helical" evidence="1">
    <location>
        <begin position="149"/>
        <end position="171"/>
    </location>
</feature>
<feature type="transmembrane region" description="Helical" evidence="1">
    <location>
        <begin position="70"/>
        <end position="88"/>
    </location>
</feature>
<feature type="transmembrane region" description="Helical" evidence="1">
    <location>
        <begin position="418"/>
        <end position="441"/>
    </location>
</feature>